<dbReference type="RefSeq" id="XP_029739517.1">
    <property type="nucleotide sequence ID" value="XM_029884144.1"/>
</dbReference>
<evidence type="ECO:0000313" key="4">
    <source>
        <dbReference type="Proteomes" id="UP000306050"/>
    </source>
</evidence>
<feature type="chain" id="PRO_5020827817" evidence="2">
    <location>
        <begin position="27"/>
        <end position="181"/>
    </location>
</feature>
<evidence type="ECO:0000256" key="1">
    <source>
        <dbReference type="SAM" id="MobiDB-lite"/>
    </source>
</evidence>
<keyword evidence="4" id="KW-1185">Reference proteome</keyword>
<dbReference type="AlphaFoldDB" id="A0A4U7KXG0"/>
<organism evidence="3 4">
    <name type="scientific">Sporisorium graminicola</name>
    <dbReference type="NCBI Taxonomy" id="280036"/>
    <lineage>
        <taxon>Eukaryota</taxon>
        <taxon>Fungi</taxon>
        <taxon>Dikarya</taxon>
        <taxon>Basidiomycota</taxon>
        <taxon>Ustilaginomycotina</taxon>
        <taxon>Ustilaginomycetes</taxon>
        <taxon>Ustilaginales</taxon>
        <taxon>Ustilaginaceae</taxon>
        <taxon>Sporisorium</taxon>
    </lineage>
</organism>
<reference evidence="3 4" key="1">
    <citation type="submission" date="2019-05" db="EMBL/GenBank/DDBJ databases">
        <title>Sporisorium graminicola CBS 10092 draft sequencing and annotation.</title>
        <authorList>
            <person name="Solano-Gonzalez S."/>
            <person name="Caddick M.X."/>
            <person name="Darby A."/>
        </authorList>
    </citation>
    <scope>NUCLEOTIDE SEQUENCE [LARGE SCALE GENOMIC DNA]</scope>
    <source>
        <strain evidence="3 4">CBS 10092</strain>
    </source>
</reference>
<feature type="compositionally biased region" description="Low complexity" evidence="1">
    <location>
        <begin position="108"/>
        <end position="122"/>
    </location>
</feature>
<sequence length="181" mass="16982">MTRISTSALFALGLVLVALCADPALAQQGAPPYTTDNGQSACVQYGSCSTAGGNGVVTASQNAPVTKPAGTPALATYTTLDSSYLSSLAAAGASAAYTGGSVNSARPVTRTSTVGGSASTRGSGSGGSSASSGSGGSGGSSSTGLGSLGSSSGDNAMSLNGALVQWFALSSAAVVGAALLL</sequence>
<accession>A0A4U7KXG0</accession>
<name>A0A4U7KXG0_9BASI</name>
<dbReference type="GeneID" id="40726441"/>
<dbReference type="Proteomes" id="UP000306050">
    <property type="component" value="Chromosome SGRAM_21"/>
</dbReference>
<gene>
    <name evidence="3" type="ORF">EX895_003546</name>
</gene>
<evidence type="ECO:0000256" key="2">
    <source>
        <dbReference type="SAM" id="SignalP"/>
    </source>
</evidence>
<evidence type="ECO:0000313" key="3">
    <source>
        <dbReference type="EMBL" id="TKY87532.1"/>
    </source>
</evidence>
<feature type="region of interest" description="Disordered" evidence="1">
    <location>
        <begin position="106"/>
        <end position="150"/>
    </location>
</feature>
<proteinExistence type="predicted"/>
<dbReference type="KEGG" id="sgra:EX895_003546"/>
<feature type="compositionally biased region" description="Gly residues" evidence="1">
    <location>
        <begin position="123"/>
        <end position="141"/>
    </location>
</feature>
<dbReference type="EMBL" id="SRRM01000013">
    <property type="protein sequence ID" value="TKY87532.1"/>
    <property type="molecule type" value="Genomic_DNA"/>
</dbReference>
<dbReference type="OrthoDB" id="2556658at2759"/>
<feature type="signal peptide" evidence="2">
    <location>
        <begin position="1"/>
        <end position="26"/>
    </location>
</feature>
<protein>
    <submittedName>
        <fullName evidence="3">Uncharacterized protein</fullName>
    </submittedName>
</protein>
<keyword evidence="2" id="KW-0732">Signal</keyword>
<comment type="caution">
    <text evidence="3">The sequence shown here is derived from an EMBL/GenBank/DDBJ whole genome shotgun (WGS) entry which is preliminary data.</text>
</comment>